<evidence type="ECO:0000313" key="2">
    <source>
        <dbReference type="Proteomes" id="UP000239477"/>
    </source>
</evidence>
<protein>
    <submittedName>
        <fullName evidence="1">Uncharacterized protein</fullName>
    </submittedName>
</protein>
<evidence type="ECO:0000313" key="1">
    <source>
        <dbReference type="EMBL" id="AVJ26647.1"/>
    </source>
</evidence>
<gene>
    <name evidence="1" type="ORF">CLM73_05720</name>
</gene>
<dbReference type="EMBL" id="CP023270">
    <property type="protein sequence ID" value="AVJ26647.1"/>
    <property type="molecule type" value="Genomic_DNA"/>
</dbReference>
<dbReference type="AlphaFoldDB" id="A0A2S0I4C9"/>
<organism evidence="1 2">
    <name type="scientific">Achromobacter spanius</name>
    <dbReference type="NCBI Taxonomy" id="217203"/>
    <lineage>
        <taxon>Bacteria</taxon>
        <taxon>Pseudomonadati</taxon>
        <taxon>Pseudomonadota</taxon>
        <taxon>Betaproteobacteria</taxon>
        <taxon>Burkholderiales</taxon>
        <taxon>Alcaligenaceae</taxon>
        <taxon>Achromobacter</taxon>
    </lineage>
</organism>
<dbReference type="Proteomes" id="UP000239477">
    <property type="component" value="Chromosome"/>
</dbReference>
<reference evidence="1 2" key="1">
    <citation type="submission" date="2017-09" db="EMBL/GenBank/DDBJ databases">
        <title>Genomic, metabolic, and phenotypic characteristics of bacterial isolates from the natural microbiome of the model nematode Caenorhabditis elegans.</title>
        <authorList>
            <person name="Zimmermann J."/>
            <person name="Obeng N."/>
            <person name="Yang W."/>
            <person name="Obeng O."/>
            <person name="Kissoyan K."/>
            <person name="Pees B."/>
            <person name="Dirksen P."/>
            <person name="Hoppner M."/>
            <person name="Franke A."/>
            <person name="Rosenstiel P."/>
            <person name="Leippe M."/>
            <person name="Dierking K."/>
            <person name="Kaleta C."/>
            <person name="Schulenburg H."/>
        </authorList>
    </citation>
    <scope>NUCLEOTIDE SEQUENCE [LARGE SCALE GENOMIC DNA]</scope>
    <source>
        <strain evidence="1 2">MYb73</strain>
    </source>
</reference>
<dbReference type="RefSeq" id="WP_105237674.1">
    <property type="nucleotide sequence ID" value="NZ_CP023270.1"/>
</dbReference>
<sequence length="69" mass="7713">MNEWLVTVAANLGLAGGVRGARVYRPVRDVVTKNFMPARAFCGPDISRLRFPQWAVFNEALQVLPDLIK</sequence>
<keyword evidence="2" id="KW-1185">Reference proteome</keyword>
<proteinExistence type="predicted"/>
<name>A0A2S0I4C9_9BURK</name>
<accession>A0A2S0I4C9</accession>